<keyword evidence="5" id="KW-1185">Reference proteome</keyword>
<dbReference type="AlphaFoldDB" id="A0AA96GE44"/>
<dbReference type="EMBL" id="CP116967">
    <property type="protein sequence ID" value="WNM57213.1"/>
    <property type="molecule type" value="Genomic_DNA"/>
</dbReference>
<proteinExistence type="inferred from homology"/>
<reference evidence="4 5" key="1">
    <citation type="submission" date="2023-01" db="EMBL/GenBank/DDBJ databases">
        <title>Cultivation and genomic characterization of new, ubiquitous marine nitrite-oxidizing bacteria from the Nitrospirales.</title>
        <authorList>
            <person name="Mueller A.J."/>
            <person name="Daebeler A."/>
            <person name="Herbold C.W."/>
            <person name="Kirkegaard R.H."/>
            <person name="Daims H."/>
        </authorList>
    </citation>
    <scope>NUCLEOTIDE SEQUENCE [LARGE SCALE GENOMIC DNA]</scope>
    <source>
        <strain evidence="4 5">VA</strain>
    </source>
</reference>
<evidence type="ECO:0000313" key="5">
    <source>
        <dbReference type="Proteomes" id="UP001302719"/>
    </source>
</evidence>
<dbReference type="Pfam" id="PF01464">
    <property type="entry name" value="SLT"/>
    <property type="match status" value="1"/>
</dbReference>
<dbReference type="Gene3D" id="1.10.530.10">
    <property type="match status" value="1"/>
</dbReference>
<dbReference type="CDD" id="cd13403">
    <property type="entry name" value="MLTF-like"/>
    <property type="match status" value="1"/>
</dbReference>
<dbReference type="PANTHER" id="PTHR37423:SF2">
    <property type="entry name" value="MEMBRANE-BOUND LYTIC MUREIN TRANSGLYCOSYLASE C"/>
    <property type="match status" value="1"/>
</dbReference>
<keyword evidence="2" id="KW-1133">Transmembrane helix</keyword>
<comment type="similarity">
    <text evidence="1">Belongs to the transglycosylase Slt family.</text>
</comment>
<dbReference type="SUPFAM" id="SSF53955">
    <property type="entry name" value="Lysozyme-like"/>
    <property type="match status" value="1"/>
</dbReference>
<dbReference type="KEGG" id="nall:PP769_14685"/>
<feature type="transmembrane region" description="Helical" evidence="2">
    <location>
        <begin position="7"/>
        <end position="25"/>
    </location>
</feature>
<sequence>METIKKVGKQIGLVMAFLGVLLILWELPHHDRNFLSHQERTAQLGTNLPAYEVKTFLRHIETRLPSYREEFQEAEKKSGISWMLLAAMAYQESQWNHKAVSPTGVRGIMMLTRSTASDLGIKNRLDPSKSIAGGARYLSYLQKRVPDHIRMPDRMFFALAAYNVGMGHINDARLLAERLGKNSNQWDDIKSILPLLAHKEYYQDLPHRYARGWEPVKYVKRIRAYRNILQQVVKREAKSSQVDI</sequence>
<dbReference type="InterPro" id="IPR023346">
    <property type="entry name" value="Lysozyme-like_dom_sf"/>
</dbReference>
<dbReference type="PANTHER" id="PTHR37423">
    <property type="entry name" value="SOLUBLE LYTIC MUREIN TRANSGLYCOSYLASE-RELATED"/>
    <property type="match status" value="1"/>
</dbReference>
<dbReference type="RefSeq" id="WP_312641421.1">
    <property type="nucleotide sequence ID" value="NZ_CP116967.1"/>
</dbReference>
<keyword evidence="2" id="KW-0812">Transmembrane</keyword>
<evidence type="ECO:0000256" key="1">
    <source>
        <dbReference type="ARBA" id="ARBA00007734"/>
    </source>
</evidence>
<accession>A0AA96GE44</accession>
<dbReference type="Proteomes" id="UP001302719">
    <property type="component" value="Chromosome"/>
</dbReference>
<gene>
    <name evidence="4" type="ORF">PP769_14685</name>
</gene>
<evidence type="ECO:0000256" key="2">
    <source>
        <dbReference type="SAM" id="Phobius"/>
    </source>
</evidence>
<evidence type="ECO:0000313" key="4">
    <source>
        <dbReference type="EMBL" id="WNM57213.1"/>
    </source>
</evidence>
<keyword evidence="2" id="KW-0472">Membrane</keyword>
<organism evidence="4 5">
    <name type="scientific">Candidatus Nitrospira allomarina</name>
    <dbReference type="NCBI Taxonomy" id="3020900"/>
    <lineage>
        <taxon>Bacteria</taxon>
        <taxon>Pseudomonadati</taxon>
        <taxon>Nitrospirota</taxon>
        <taxon>Nitrospiria</taxon>
        <taxon>Nitrospirales</taxon>
        <taxon>Nitrospiraceae</taxon>
        <taxon>Nitrospira</taxon>
    </lineage>
</organism>
<dbReference type="InterPro" id="IPR008258">
    <property type="entry name" value="Transglycosylase_SLT_dom_1"/>
</dbReference>
<evidence type="ECO:0000259" key="3">
    <source>
        <dbReference type="Pfam" id="PF01464"/>
    </source>
</evidence>
<feature type="domain" description="Transglycosylase SLT" evidence="3">
    <location>
        <begin position="71"/>
        <end position="180"/>
    </location>
</feature>
<protein>
    <submittedName>
        <fullName evidence="4">Transglycosylase SLT domain-containing protein</fullName>
    </submittedName>
</protein>
<name>A0AA96GE44_9BACT</name>